<organism evidence="3 4">
    <name type="scientific">Massilia litorea</name>
    <dbReference type="NCBI Taxonomy" id="2769491"/>
    <lineage>
        <taxon>Bacteria</taxon>
        <taxon>Pseudomonadati</taxon>
        <taxon>Pseudomonadota</taxon>
        <taxon>Betaproteobacteria</taxon>
        <taxon>Burkholderiales</taxon>
        <taxon>Oxalobacteraceae</taxon>
        <taxon>Telluria group</taxon>
        <taxon>Massilia</taxon>
    </lineage>
</organism>
<evidence type="ECO:0000313" key="3">
    <source>
        <dbReference type="EMBL" id="QOL48715.1"/>
    </source>
</evidence>
<feature type="signal peptide" evidence="1">
    <location>
        <begin position="1"/>
        <end position="26"/>
    </location>
</feature>
<keyword evidence="1" id="KW-0732">Signal</keyword>
<keyword evidence="4" id="KW-1185">Reference proteome</keyword>
<feature type="domain" description="Ice-binding protein C-terminal" evidence="2">
    <location>
        <begin position="172"/>
        <end position="193"/>
    </location>
</feature>
<proteinExistence type="predicted"/>
<dbReference type="Proteomes" id="UP000593875">
    <property type="component" value="Chromosome"/>
</dbReference>
<dbReference type="InterPro" id="IPR013424">
    <property type="entry name" value="Ice-binding_C"/>
</dbReference>
<evidence type="ECO:0000313" key="4">
    <source>
        <dbReference type="Proteomes" id="UP000593875"/>
    </source>
</evidence>
<dbReference type="NCBIfam" id="TIGR02595">
    <property type="entry name" value="PEP_CTERM"/>
    <property type="match status" value="1"/>
</dbReference>
<dbReference type="Pfam" id="PF07589">
    <property type="entry name" value="PEP-CTERM"/>
    <property type="match status" value="1"/>
</dbReference>
<dbReference type="EMBL" id="CP062941">
    <property type="protein sequence ID" value="QOL48715.1"/>
    <property type="molecule type" value="Genomic_DNA"/>
</dbReference>
<evidence type="ECO:0000259" key="2">
    <source>
        <dbReference type="Pfam" id="PF07589"/>
    </source>
</evidence>
<reference evidence="3 4" key="1">
    <citation type="submission" date="2020-10" db="EMBL/GenBank/DDBJ databases">
        <title>Genome sequencing of Massilia sp. LPB0304.</title>
        <authorList>
            <person name="Kim J."/>
        </authorList>
    </citation>
    <scope>NUCLEOTIDE SEQUENCE [LARGE SCALE GENOMIC DNA]</scope>
    <source>
        <strain evidence="3 4">LPB0304</strain>
    </source>
</reference>
<evidence type="ECO:0000256" key="1">
    <source>
        <dbReference type="SAM" id="SignalP"/>
    </source>
</evidence>
<dbReference type="KEGG" id="mlir:LPB04_17385"/>
<dbReference type="AlphaFoldDB" id="A0A7L9U3M2"/>
<feature type="chain" id="PRO_5032527001" evidence="1">
    <location>
        <begin position="27"/>
        <end position="196"/>
    </location>
</feature>
<accession>A0A7L9U3M2</accession>
<protein>
    <submittedName>
        <fullName evidence="3">PEP-CTERM sorting domain-containing protein</fullName>
    </submittedName>
</protein>
<gene>
    <name evidence="3" type="ORF">LPB04_17385</name>
</gene>
<sequence length="196" mass="20125">MYATKMKSILIAAIAATGLAAGSAMAGPTMDEFLKSYDSASSGAGTELSFFEDATGNDYNQNDLTKIDGTNGATFDAATGLFVINVAAPGPGYFLLKFGTGGSNTNLDTYVFKNTGDLTQLVWSSSQVNFLSGGDCSDTKNDNNCNIGRLSHITYVPGDDGTGGPGGNPGEVPEPASLALLGAGLAGMALRRRSRQ</sequence>
<dbReference type="RefSeq" id="WP_193685758.1">
    <property type="nucleotide sequence ID" value="NZ_CP062941.1"/>
</dbReference>
<name>A0A7L9U3M2_9BURK</name>